<gene>
    <name evidence="5" type="primary">znuC</name>
    <name evidence="5" type="ORF">AXFE_04810</name>
</gene>
<comment type="caution">
    <text evidence="5">The sequence shown here is derived from an EMBL/GenBank/DDBJ whole genome shotgun (WGS) entry which is preliminary data.</text>
</comment>
<dbReference type="AlphaFoldDB" id="A0A0D8HL36"/>
<dbReference type="Pfam" id="PF00005">
    <property type="entry name" value="ABC_tran"/>
    <property type="match status" value="1"/>
</dbReference>
<dbReference type="Proteomes" id="UP000032360">
    <property type="component" value="Unassembled WGS sequence"/>
</dbReference>
<reference evidence="5 6" key="1">
    <citation type="submission" date="2015-01" db="EMBL/GenBank/DDBJ databases">
        <title>Draft genome of the acidophilic iron oxidizer Acidithrix ferrooxidans strain Py-F3.</title>
        <authorList>
            <person name="Poehlein A."/>
            <person name="Eisen S."/>
            <person name="Schloemann M."/>
            <person name="Johnson B.D."/>
            <person name="Daniel R."/>
            <person name="Muehling M."/>
        </authorList>
    </citation>
    <scope>NUCLEOTIDE SEQUENCE [LARGE SCALE GENOMIC DNA]</scope>
    <source>
        <strain evidence="5 6">Py-F3</strain>
    </source>
</reference>
<evidence type="ECO:0000256" key="1">
    <source>
        <dbReference type="ARBA" id="ARBA00022448"/>
    </source>
</evidence>
<dbReference type="CDD" id="cd03235">
    <property type="entry name" value="ABC_Metallic_Cations"/>
    <property type="match status" value="1"/>
</dbReference>
<evidence type="ECO:0000313" key="5">
    <source>
        <dbReference type="EMBL" id="KJF18643.1"/>
    </source>
</evidence>
<dbReference type="PANTHER" id="PTHR42734">
    <property type="entry name" value="METAL TRANSPORT SYSTEM ATP-BINDING PROTEIN TM_0124-RELATED"/>
    <property type="match status" value="1"/>
</dbReference>
<dbReference type="EC" id="3.6.3.-" evidence="5"/>
<sequence>MSNVTSNDSKMVVEAKNLGVGYGQDLLWSGANICVGQGEFVAILGPNGAGKTTLFRALLGNIQILEGDLKVFGGAPSNARSQIGYVPQRRFIDSEIQIDVREFAMLALLGGNFGPVSRAKKARARQLVEESLRLVGAEEFIGKRIHELSGGQLQRVFMAQAMARSPSMLLLDEPLANLDMRAGANLAQAISDLVKSHNVTALLVAHDLNPLLPYLDRVIYIANHKVATGTPDEVFTSENLSRLYGMSVEVFRDDRGRIAIFSELEGGNHH</sequence>
<keyword evidence="2" id="KW-0547">Nucleotide-binding</keyword>
<dbReference type="InterPro" id="IPR050153">
    <property type="entry name" value="Metal_Ion_Import_ABC"/>
</dbReference>
<dbReference type="InterPro" id="IPR027417">
    <property type="entry name" value="P-loop_NTPase"/>
</dbReference>
<dbReference type="PROSITE" id="PS50893">
    <property type="entry name" value="ABC_TRANSPORTER_2"/>
    <property type="match status" value="1"/>
</dbReference>
<dbReference type="InterPro" id="IPR003439">
    <property type="entry name" value="ABC_transporter-like_ATP-bd"/>
</dbReference>
<proteinExistence type="predicted"/>
<evidence type="ECO:0000313" key="6">
    <source>
        <dbReference type="Proteomes" id="UP000032360"/>
    </source>
</evidence>
<dbReference type="InterPro" id="IPR003593">
    <property type="entry name" value="AAA+_ATPase"/>
</dbReference>
<dbReference type="RefSeq" id="WP_052604281.1">
    <property type="nucleotide sequence ID" value="NZ_JXYS01000011.1"/>
</dbReference>
<evidence type="ECO:0000256" key="3">
    <source>
        <dbReference type="ARBA" id="ARBA00022840"/>
    </source>
</evidence>
<dbReference type="SMART" id="SM00382">
    <property type="entry name" value="AAA"/>
    <property type="match status" value="1"/>
</dbReference>
<dbReference type="SUPFAM" id="SSF52540">
    <property type="entry name" value="P-loop containing nucleoside triphosphate hydrolases"/>
    <property type="match status" value="1"/>
</dbReference>
<dbReference type="EMBL" id="JXYS01000011">
    <property type="protein sequence ID" value="KJF18643.1"/>
    <property type="molecule type" value="Genomic_DNA"/>
</dbReference>
<evidence type="ECO:0000256" key="2">
    <source>
        <dbReference type="ARBA" id="ARBA00022741"/>
    </source>
</evidence>
<dbReference type="OrthoDB" id="9806149at2"/>
<keyword evidence="5" id="KW-0378">Hydrolase</keyword>
<dbReference type="GO" id="GO:0005524">
    <property type="term" value="F:ATP binding"/>
    <property type="evidence" value="ECO:0007669"/>
    <property type="project" value="UniProtKB-KW"/>
</dbReference>
<keyword evidence="3 5" id="KW-0067">ATP-binding</keyword>
<keyword evidence="1" id="KW-0813">Transport</keyword>
<organism evidence="5 6">
    <name type="scientific">Acidithrix ferrooxidans</name>
    <dbReference type="NCBI Taxonomy" id="1280514"/>
    <lineage>
        <taxon>Bacteria</taxon>
        <taxon>Bacillati</taxon>
        <taxon>Actinomycetota</taxon>
        <taxon>Acidimicrobiia</taxon>
        <taxon>Acidimicrobiales</taxon>
        <taxon>Acidimicrobiaceae</taxon>
        <taxon>Acidithrix</taxon>
    </lineage>
</organism>
<dbReference type="InterPro" id="IPR017871">
    <property type="entry name" value="ABC_transporter-like_CS"/>
</dbReference>
<protein>
    <submittedName>
        <fullName evidence="5">Zinc import ATP-binding protein ZnuC</fullName>
        <ecNumber evidence="5">3.6.3.-</ecNumber>
    </submittedName>
</protein>
<name>A0A0D8HL36_9ACTN</name>
<dbReference type="PROSITE" id="PS00211">
    <property type="entry name" value="ABC_TRANSPORTER_1"/>
    <property type="match status" value="1"/>
</dbReference>
<evidence type="ECO:0000259" key="4">
    <source>
        <dbReference type="PROSITE" id="PS50893"/>
    </source>
</evidence>
<keyword evidence="6" id="KW-1185">Reference proteome</keyword>
<accession>A0A0D8HL36</accession>
<dbReference type="STRING" id="1280514.AXFE_04810"/>
<dbReference type="GO" id="GO:0016887">
    <property type="term" value="F:ATP hydrolysis activity"/>
    <property type="evidence" value="ECO:0007669"/>
    <property type="project" value="InterPro"/>
</dbReference>
<feature type="domain" description="ABC transporter" evidence="4">
    <location>
        <begin position="13"/>
        <end position="248"/>
    </location>
</feature>
<dbReference type="Gene3D" id="3.40.50.300">
    <property type="entry name" value="P-loop containing nucleotide triphosphate hydrolases"/>
    <property type="match status" value="1"/>
</dbReference>